<proteinExistence type="predicted"/>
<name>A0A1I5JAC4_9ACTN</name>
<keyword evidence="1" id="KW-0677">Repeat</keyword>
<dbReference type="EMBL" id="FOWQ01000001">
    <property type="protein sequence ID" value="SFO69629.1"/>
    <property type="molecule type" value="Genomic_DNA"/>
</dbReference>
<evidence type="ECO:0000256" key="1">
    <source>
        <dbReference type="ARBA" id="ARBA00022737"/>
    </source>
</evidence>
<dbReference type="AlphaFoldDB" id="A0A1I5JAC4"/>
<dbReference type="OrthoDB" id="306540at2"/>
<dbReference type="InterPro" id="IPR036770">
    <property type="entry name" value="Ankyrin_rpt-contain_sf"/>
</dbReference>
<dbReference type="SMART" id="SM00248">
    <property type="entry name" value="ANK"/>
    <property type="match status" value="2"/>
</dbReference>
<dbReference type="PROSITE" id="PS50088">
    <property type="entry name" value="ANK_REPEAT"/>
    <property type="match status" value="1"/>
</dbReference>
<organism evidence="4 5">
    <name type="scientific">Geodermatophilus dictyosporus</name>
    <dbReference type="NCBI Taxonomy" id="1523247"/>
    <lineage>
        <taxon>Bacteria</taxon>
        <taxon>Bacillati</taxon>
        <taxon>Actinomycetota</taxon>
        <taxon>Actinomycetes</taxon>
        <taxon>Geodermatophilales</taxon>
        <taxon>Geodermatophilaceae</taxon>
        <taxon>Geodermatophilus</taxon>
    </lineage>
</organism>
<protein>
    <submittedName>
        <fullName evidence="4">Uncharacterized protein</fullName>
    </submittedName>
</protein>
<keyword evidence="2 3" id="KW-0040">ANK repeat</keyword>
<dbReference type="STRING" id="1523247.SAMN05660464_0588"/>
<dbReference type="PANTHER" id="PTHR24171">
    <property type="entry name" value="ANKYRIN REPEAT DOMAIN-CONTAINING PROTEIN 39-RELATED"/>
    <property type="match status" value="1"/>
</dbReference>
<dbReference type="Proteomes" id="UP000198857">
    <property type="component" value="Unassembled WGS sequence"/>
</dbReference>
<sequence length="132" mass="13914">MSEPVDPGVIELAARVFDLARSGRTEELVAYLDAGVPLELTNDRGDTLLILAAYHAHPGTVAALLARGADHGRANDRGQTALAAAVFRRSEPLVRTLLDAGADPDAGGPSARETAAFFELPEMSALLERPAR</sequence>
<reference evidence="5" key="1">
    <citation type="submission" date="2016-10" db="EMBL/GenBank/DDBJ databases">
        <authorList>
            <person name="Varghese N."/>
            <person name="Submissions S."/>
        </authorList>
    </citation>
    <scope>NUCLEOTIDE SEQUENCE [LARGE SCALE GENOMIC DNA]</scope>
    <source>
        <strain evidence="5">DSM 44208</strain>
    </source>
</reference>
<evidence type="ECO:0000313" key="4">
    <source>
        <dbReference type="EMBL" id="SFO69629.1"/>
    </source>
</evidence>
<dbReference type="Pfam" id="PF12796">
    <property type="entry name" value="Ank_2"/>
    <property type="match status" value="1"/>
</dbReference>
<dbReference type="InterPro" id="IPR002110">
    <property type="entry name" value="Ankyrin_rpt"/>
</dbReference>
<keyword evidence="5" id="KW-1185">Reference proteome</keyword>
<feature type="repeat" description="ANK" evidence="3">
    <location>
        <begin position="77"/>
        <end position="109"/>
    </location>
</feature>
<dbReference type="Gene3D" id="1.25.40.20">
    <property type="entry name" value="Ankyrin repeat-containing domain"/>
    <property type="match status" value="1"/>
</dbReference>
<accession>A0A1I5JAC4</accession>
<dbReference type="RefSeq" id="WP_091106641.1">
    <property type="nucleotide sequence ID" value="NZ_FOWQ01000001.1"/>
</dbReference>
<evidence type="ECO:0000256" key="3">
    <source>
        <dbReference type="PROSITE-ProRule" id="PRU00023"/>
    </source>
</evidence>
<evidence type="ECO:0000256" key="2">
    <source>
        <dbReference type="ARBA" id="ARBA00023043"/>
    </source>
</evidence>
<dbReference type="PROSITE" id="PS50297">
    <property type="entry name" value="ANK_REP_REGION"/>
    <property type="match status" value="1"/>
</dbReference>
<gene>
    <name evidence="4" type="ORF">SAMN05660464_0588</name>
</gene>
<dbReference type="SUPFAM" id="SSF48403">
    <property type="entry name" value="Ankyrin repeat"/>
    <property type="match status" value="1"/>
</dbReference>
<evidence type="ECO:0000313" key="5">
    <source>
        <dbReference type="Proteomes" id="UP000198857"/>
    </source>
</evidence>